<feature type="compositionally biased region" description="Polar residues" evidence="1">
    <location>
        <begin position="30"/>
        <end position="39"/>
    </location>
</feature>
<organism evidence="2 3">
    <name type="scientific">Corchorus capsularis</name>
    <name type="common">Jute</name>
    <dbReference type="NCBI Taxonomy" id="210143"/>
    <lineage>
        <taxon>Eukaryota</taxon>
        <taxon>Viridiplantae</taxon>
        <taxon>Streptophyta</taxon>
        <taxon>Embryophyta</taxon>
        <taxon>Tracheophyta</taxon>
        <taxon>Spermatophyta</taxon>
        <taxon>Magnoliopsida</taxon>
        <taxon>eudicotyledons</taxon>
        <taxon>Gunneridae</taxon>
        <taxon>Pentapetalae</taxon>
        <taxon>rosids</taxon>
        <taxon>malvids</taxon>
        <taxon>Malvales</taxon>
        <taxon>Malvaceae</taxon>
        <taxon>Grewioideae</taxon>
        <taxon>Apeibeae</taxon>
        <taxon>Corchorus</taxon>
    </lineage>
</organism>
<sequence>MTNSVEIRPADSSSGIVFLKGWNENEPYTSAQSLESATGRQKKKLNRRRKIWRSRP</sequence>
<feature type="compositionally biased region" description="Basic residues" evidence="1">
    <location>
        <begin position="40"/>
        <end position="56"/>
    </location>
</feature>
<evidence type="ECO:0000313" key="2">
    <source>
        <dbReference type="EMBL" id="OMO69433.1"/>
    </source>
</evidence>
<protein>
    <submittedName>
        <fullName evidence="2">Uncharacterized protein</fullName>
    </submittedName>
</protein>
<gene>
    <name evidence="2" type="ORF">CCACVL1_19511</name>
</gene>
<name>A0A1R3HGL1_COCAP</name>
<dbReference type="Proteomes" id="UP000188268">
    <property type="component" value="Unassembled WGS sequence"/>
</dbReference>
<feature type="region of interest" description="Disordered" evidence="1">
    <location>
        <begin position="30"/>
        <end position="56"/>
    </location>
</feature>
<keyword evidence="3" id="KW-1185">Reference proteome</keyword>
<reference evidence="2 3" key="1">
    <citation type="submission" date="2013-09" db="EMBL/GenBank/DDBJ databases">
        <title>Corchorus capsularis genome sequencing.</title>
        <authorList>
            <person name="Alam M."/>
            <person name="Haque M.S."/>
            <person name="Islam M.S."/>
            <person name="Emdad E.M."/>
            <person name="Islam M.M."/>
            <person name="Ahmed B."/>
            <person name="Halim A."/>
            <person name="Hossen Q.M.M."/>
            <person name="Hossain M.Z."/>
            <person name="Ahmed R."/>
            <person name="Khan M.M."/>
            <person name="Islam R."/>
            <person name="Rashid M.M."/>
            <person name="Khan S.A."/>
            <person name="Rahman M.S."/>
            <person name="Alam M."/>
        </authorList>
    </citation>
    <scope>NUCLEOTIDE SEQUENCE [LARGE SCALE GENOMIC DNA]</scope>
    <source>
        <strain evidence="3">cv. CVL-1</strain>
        <tissue evidence="2">Whole seedling</tissue>
    </source>
</reference>
<dbReference type="AlphaFoldDB" id="A0A1R3HGL1"/>
<proteinExistence type="predicted"/>
<dbReference type="EMBL" id="AWWV01012014">
    <property type="protein sequence ID" value="OMO69433.1"/>
    <property type="molecule type" value="Genomic_DNA"/>
</dbReference>
<dbReference type="Gramene" id="OMO69433">
    <property type="protein sequence ID" value="OMO69433"/>
    <property type="gene ID" value="CCACVL1_19511"/>
</dbReference>
<accession>A0A1R3HGL1</accession>
<comment type="caution">
    <text evidence="2">The sequence shown here is derived from an EMBL/GenBank/DDBJ whole genome shotgun (WGS) entry which is preliminary data.</text>
</comment>
<evidence type="ECO:0000256" key="1">
    <source>
        <dbReference type="SAM" id="MobiDB-lite"/>
    </source>
</evidence>
<evidence type="ECO:0000313" key="3">
    <source>
        <dbReference type="Proteomes" id="UP000188268"/>
    </source>
</evidence>